<name>A0A7R9KTZ7_9ACAR</name>
<dbReference type="InterPro" id="IPR036375">
    <property type="entry name" value="Hemopexin-like_dom_sf"/>
</dbReference>
<dbReference type="OrthoDB" id="6515947at2759"/>
<dbReference type="AlphaFoldDB" id="A0A7R9KTZ7"/>
<dbReference type="Gene3D" id="2.110.10.10">
    <property type="entry name" value="Hemopexin-like domain"/>
    <property type="match status" value="2"/>
</dbReference>
<evidence type="ECO:0000256" key="2">
    <source>
        <dbReference type="SAM" id="SignalP"/>
    </source>
</evidence>
<protein>
    <submittedName>
        <fullName evidence="3">Uncharacterized protein</fullName>
    </submittedName>
</protein>
<dbReference type="Proteomes" id="UP000759131">
    <property type="component" value="Unassembled WGS sequence"/>
</dbReference>
<keyword evidence="1 2" id="KW-0732">Signal</keyword>
<dbReference type="InterPro" id="IPR051298">
    <property type="entry name" value="Heme_transport/Cell_adhesion"/>
</dbReference>
<gene>
    <name evidence="3" type="ORF">OSB1V03_LOCUS9824</name>
</gene>
<evidence type="ECO:0000313" key="3">
    <source>
        <dbReference type="EMBL" id="CAD7629407.1"/>
    </source>
</evidence>
<reference evidence="3" key="1">
    <citation type="submission" date="2020-11" db="EMBL/GenBank/DDBJ databases">
        <authorList>
            <person name="Tran Van P."/>
        </authorList>
    </citation>
    <scope>NUCLEOTIDE SEQUENCE</scope>
</reference>
<accession>A0A7R9KTZ7</accession>
<dbReference type="EMBL" id="OC861388">
    <property type="protein sequence ID" value="CAD7629407.1"/>
    <property type="molecule type" value="Genomic_DNA"/>
</dbReference>
<dbReference type="EMBL" id="CAJPIZ010006813">
    <property type="protein sequence ID" value="CAG2109837.1"/>
    <property type="molecule type" value="Genomic_DNA"/>
</dbReference>
<feature type="signal peptide" evidence="2">
    <location>
        <begin position="1"/>
        <end position="23"/>
    </location>
</feature>
<sequence>MLRGNAFTITCFVLTIATNLSHSSIDPTIWMCVDGEVDTAVRTRDGSTYMFMSYWFWKLNDRLDGVVGNASLISHEWQHLYNNIETAFYMSGNSTPMTGKTFFIQDNKWFQFTNQVFEESGNVENWTDIPSGDLLVISQPNNPIIGVYEKHVGIGLVGYYFDKPLAPETIWMCVDGEVDTAVRTRDGSTYMFMSYWFWKLNDRLDGVVGNASLISHEWQHLYNNIETAFYMSGNSTPMTGKTFFIQDNKWLQFANQVFEESGNVENWTDIPSGDLLVISQPNNPIIGVYEKHVGIGLVGYYFDKPLAPEVRHIVANTIPFDLSETCAVIAYDDGSYLVFYDDTKVGRNCRIVDVNRGIYNYFLDVFLSEVVFKRMILIIRSANN</sequence>
<feature type="chain" id="PRO_5036211012" evidence="2">
    <location>
        <begin position="24"/>
        <end position="384"/>
    </location>
</feature>
<proteinExistence type="predicted"/>
<evidence type="ECO:0000256" key="1">
    <source>
        <dbReference type="ARBA" id="ARBA00022729"/>
    </source>
</evidence>
<dbReference type="PANTHER" id="PTHR22917:SF6">
    <property type="entry name" value="EG:8D8.2 PROTEIN-RELATED"/>
    <property type="match status" value="1"/>
</dbReference>
<organism evidence="3">
    <name type="scientific">Medioppia subpectinata</name>
    <dbReference type="NCBI Taxonomy" id="1979941"/>
    <lineage>
        <taxon>Eukaryota</taxon>
        <taxon>Metazoa</taxon>
        <taxon>Ecdysozoa</taxon>
        <taxon>Arthropoda</taxon>
        <taxon>Chelicerata</taxon>
        <taxon>Arachnida</taxon>
        <taxon>Acari</taxon>
        <taxon>Acariformes</taxon>
        <taxon>Sarcoptiformes</taxon>
        <taxon>Oribatida</taxon>
        <taxon>Brachypylina</taxon>
        <taxon>Oppioidea</taxon>
        <taxon>Oppiidae</taxon>
        <taxon>Medioppia</taxon>
    </lineage>
</organism>
<evidence type="ECO:0000313" key="4">
    <source>
        <dbReference type="Proteomes" id="UP000759131"/>
    </source>
</evidence>
<keyword evidence="4" id="KW-1185">Reference proteome</keyword>
<dbReference type="SUPFAM" id="SSF50923">
    <property type="entry name" value="Hemopexin-like domain"/>
    <property type="match status" value="2"/>
</dbReference>
<dbReference type="PANTHER" id="PTHR22917">
    <property type="entry name" value="HEMOPEXIN DOMAIN-CONTAINING PROTEIN"/>
    <property type="match status" value="1"/>
</dbReference>